<evidence type="ECO:0000313" key="2">
    <source>
        <dbReference type="Proteomes" id="UP000233293"/>
    </source>
</evidence>
<evidence type="ECO:0000313" key="1">
    <source>
        <dbReference type="EMBL" id="PKU23141.1"/>
    </source>
</evidence>
<keyword evidence="2" id="KW-1185">Reference proteome</keyword>
<proteinExistence type="predicted"/>
<evidence type="ECO:0008006" key="3">
    <source>
        <dbReference type="Google" id="ProtNLM"/>
    </source>
</evidence>
<organism evidence="1 2">
    <name type="scientific">Telmatospirillum siberiense</name>
    <dbReference type="NCBI Taxonomy" id="382514"/>
    <lineage>
        <taxon>Bacteria</taxon>
        <taxon>Pseudomonadati</taxon>
        <taxon>Pseudomonadota</taxon>
        <taxon>Alphaproteobacteria</taxon>
        <taxon>Rhodospirillales</taxon>
        <taxon>Rhodospirillaceae</taxon>
        <taxon>Telmatospirillum</taxon>
    </lineage>
</organism>
<protein>
    <recommendedName>
        <fullName evidence="3">Tetratricopeptide repeat protein</fullName>
    </recommendedName>
</protein>
<reference evidence="2" key="1">
    <citation type="submission" date="2017-12" db="EMBL/GenBank/DDBJ databases">
        <title>Draft genome sequence of Telmatospirillum siberiense 26-4b1T, an acidotolerant peatland alphaproteobacterium potentially involved in sulfur cycling.</title>
        <authorList>
            <person name="Hausmann B."/>
            <person name="Pjevac P."/>
            <person name="Schreck K."/>
            <person name="Herbold C.W."/>
            <person name="Daims H."/>
            <person name="Wagner M."/>
            <person name="Pester M."/>
            <person name="Loy A."/>
        </authorList>
    </citation>
    <scope>NUCLEOTIDE SEQUENCE [LARGE SCALE GENOMIC DNA]</scope>
    <source>
        <strain evidence="2">26-4b1</strain>
    </source>
</reference>
<dbReference type="EMBL" id="PIUM01000023">
    <property type="protein sequence ID" value="PKU23141.1"/>
    <property type="molecule type" value="Genomic_DNA"/>
</dbReference>
<dbReference type="Proteomes" id="UP000233293">
    <property type="component" value="Unassembled WGS sequence"/>
</dbReference>
<comment type="caution">
    <text evidence="1">The sequence shown here is derived from an EMBL/GenBank/DDBJ whole genome shotgun (WGS) entry which is preliminary data.</text>
</comment>
<accession>A0A2N3PRW4</accession>
<dbReference type="AlphaFoldDB" id="A0A2N3PRW4"/>
<name>A0A2N3PRW4_9PROT</name>
<sequence>MHMMRLNNSSLMSGAPTVFERFRLCSLAIGFAGASLLTACASDNSLLQGADARSAANKGNWASEVSNAEKASATNPTVVNQFNLATGYQNTGQNDKAIALYQDLVTKGQYTSVNPGRNDDGTPVAAADRNIADESARRIELIMGRPSDVVEYPEMDR</sequence>
<gene>
    <name evidence="1" type="ORF">CWS72_18110</name>
</gene>